<dbReference type="Proteomes" id="UP000180280">
    <property type="component" value="Unassembled WGS sequence"/>
</dbReference>
<keyword evidence="3" id="KW-1185">Reference proteome</keyword>
<evidence type="ECO:0000256" key="1">
    <source>
        <dbReference type="SAM" id="Phobius"/>
    </source>
</evidence>
<gene>
    <name evidence="2" type="ORF">BI344_11720</name>
</gene>
<comment type="caution">
    <text evidence="2">The sequence shown here is derived from an EMBL/GenBank/DDBJ whole genome shotgun (WGS) entry which is preliminary data.</text>
</comment>
<keyword evidence="1" id="KW-0812">Transmembrane</keyword>
<reference evidence="2 3" key="1">
    <citation type="submission" date="2016-09" db="EMBL/GenBank/DDBJ databases">
        <title>Chromobacterium muskegensis sp. nov., an insecticidal bacterium isolated from Sphagnum bogs.</title>
        <authorList>
            <person name="Sparks M.E."/>
            <person name="Blackburn M.B."/>
            <person name="Gundersen-Rindal D.E."/>
            <person name="Mitchell A."/>
            <person name="Farrar R."/>
            <person name="Kuhar D."/>
        </authorList>
    </citation>
    <scope>NUCLEOTIDE SEQUENCE [LARGE SCALE GENOMIC DNA]</scope>
    <source>
        <strain evidence="2 3">14B-1</strain>
    </source>
</reference>
<keyword evidence="1" id="KW-1133">Transmembrane helix</keyword>
<sequence>MEQMEAPGPRLTAKDKAKRIALAFAALAYAIYSSRRDDFFIPAKHGAGLHLHGLAGAMLELAMVMTAVACLLPLAAEYGGDPARPAYERWRKITATAGWGLFLYGLFGDLLFDGLLKSGSFIAGLSLVGLTALLGFQAWWLGKLPPQEQLRHRKAQPGWGWTMAPAAGWLAVVFLGLLGASLLLFGGWLLAIDAYAAAAVLVAIGAAMLGWTVSIARRVRRR</sequence>
<feature type="transmembrane region" description="Helical" evidence="1">
    <location>
        <begin position="163"/>
        <end position="188"/>
    </location>
</feature>
<proteinExistence type="predicted"/>
<feature type="transmembrane region" description="Helical" evidence="1">
    <location>
        <begin position="194"/>
        <end position="216"/>
    </location>
</feature>
<evidence type="ECO:0000313" key="3">
    <source>
        <dbReference type="Proteomes" id="UP000180280"/>
    </source>
</evidence>
<organism evidence="2 3">
    <name type="scientific">Chromobacterium sphagni</name>
    <dbReference type="NCBI Taxonomy" id="1903179"/>
    <lineage>
        <taxon>Bacteria</taxon>
        <taxon>Pseudomonadati</taxon>
        <taxon>Pseudomonadota</taxon>
        <taxon>Betaproteobacteria</taxon>
        <taxon>Neisseriales</taxon>
        <taxon>Chromobacteriaceae</taxon>
        <taxon>Chromobacterium</taxon>
    </lineage>
</organism>
<dbReference type="RefSeq" id="WP_071114394.1">
    <property type="nucleotide sequence ID" value="NZ_MKCT01000061.1"/>
</dbReference>
<protein>
    <submittedName>
        <fullName evidence="2">Uncharacterized protein</fullName>
    </submittedName>
</protein>
<keyword evidence="1" id="KW-0472">Membrane</keyword>
<feature type="transmembrane region" description="Helical" evidence="1">
    <location>
        <begin position="118"/>
        <end position="142"/>
    </location>
</feature>
<name>A0ABX3C9A4_9NEIS</name>
<accession>A0ABX3C9A4</accession>
<feature type="transmembrane region" description="Helical" evidence="1">
    <location>
        <begin position="52"/>
        <end position="72"/>
    </location>
</feature>
<evidence type="ECO:0000313" key="2">
    <source>
        <dbReference type="EMBL" id="OHX18181.1"/>
    </source>
</evidence>
<dbReference type="EMBL" id="MKCT01000061">
    <property type="protein sequence ID" value="OHX18181.1"/>
    <property type="molecule type" value="Genomic_DNA"/>
</dbReference>
<feature type="transmembrane region" description="Helical" evidence="1">
    <location>
        <begin position="93"/>
        <end position="112"/>
    </location>
</feature>